<name>A0A1M8A0L6_MALS4</name>
<keyword evidence="8 12" id="KW-0560">Oxidoreductase</keyword>
<evidence type="ECO:0000313" key="15">
    <source>
        <dbReference type="EMBL" id="SHO75965.1"/>
    </source>
</evidence>
<keyword evidence="16" id="KW-1185">Reference proteome</keyword>
<comment type="subcellular location">
    <subcellularLocation>
        <location evidence="12">Endoplasmic reticulum membrane</location>
        <topology evidence="12">Single-pass membrane protein</topology>
    </subcellularLocation>
</comment>
<dbReference type="PRINTS" id="PR00080">
    <property type="entry name" value="SDRFAMILY"/>
</dbReference>
<evidence type="ECO:0000256" key="12">
    <source>
        <dbReference type="HAMAP-Rule" id="MF_03107"/>
    </source>
</evidence>
<evidence type="ECO:0000256" key="11">
    <source>
        <dbReference type="ARBA" id="ARBA00023160"/>
    </source>
</evidence>
<dbReference type="STRING" id="1230383.A0A1M8A0L6"/>
<reference evidence="16" key="1">
    <citation type="journal article" date="2017" name="Nucleic Acids Res.">
        <title>Proteogenomics produces comprehensive and highly accurate protein-coding gene annotation in a complete genome assembly of Malassezia sympodialis.</title>
        <authorList>
            <person name="Zhu Y."/>
            <person name="Engstroem P.G."/>
            <person name="Tellgren-Roth C."/>
            <person name="Baudo C.D."/>
            <person name="Kennell J.C."/>
            <person name="Sun S."/>
            <person name="Billmyre R.B."/>
            <person name="Schroeder M.S."/>
            <person name="Andersson A."/>
            <person name="Holm T."/>
            <person name="Sigurgeirsson B."/>
            <person name="Wu G."/>
            <person name="Sankaranarayanan S.R."/>
            <person name="Siddharthan R."/>
            <person name="Sanyal K."/>
            <person name="Lundeberg J."/>
            <person name="Nystedt B."/>
            <person name="Boekhout T."/>
            <person name="Dawson T.L. Jr."/>
            <person name="Heitman J."/>
            <person name="Scheynius A."/>
            <person name="Lehtioe J."/>
        </authorList>
    </citation>
    <scope>NUCLEOTIDE SEQUENCE [LARGE SCALE GENOMIC DNA]</scope>
    <source>
        <strain evidence="16">ATCC 42132</strain>
    </source>
</reference>
<organism evidence="15 16">
    <name type="scientific">Malassezia sympodialis (strain ATCC 42132)</name>
    <name type="common">Atopic eczema-associated yeast</name>
    <dbReference type="NCBI Taxonomy" id="1230383"/>
    <lineage>
        <taxon>Eukaryota</taxon>
        <taxon>Fungi</taxon>
        <taxon>Dikarya</taxon>
        <taxon>Basidiomycota</taxon>
        <taxon>Ustilaginomycotina</taxon>
        <taxon>Malasseziomycetes</taxon>
        <taxon>Malasseziales</taxon>
        <taxon>Malasseziaceae</taxon>
        <taxon>Malassezia</taxon>
    </lineage>
</organism>
<evidence type="ECO:0000256" key="13">
    <source>
        <dbReference type="RuleBase" id="RU000363"/>
    </source>
</evidence>
<evidence type="ECO:0000256" key="4">
    <source>
        <dbReference type="ARBA" id="ARBA00022824"/>
    </source>
</evidence>
<comment type="pathway">
    <text evidence="1">Lipid metabolism; fatty acid biosynthesis.</text>
</comment>
<dbReference type="Pfam" id="PF00106">
    <property type="entry name" value="adh_short"/>
    <property type="match status" value="1"/>
</dbReference>
<dbReference type="SUPFAM" id="SSF51735">
    <property type="entry name" value="NAD(P)-binding Rossmann-fold domains"/>
    <property type="match status" value="1"/>
</dbReference>
<dbReference type="UniPathway" id="UPA00094"/>
<keyword evidence="9 12" id="KW-0443">Lipid metabolism</keyword>
<dbReference type="InterPro" id="IPR020904">
    <property type="entry name" value="Sc_DH/Rdtase_CS"/>
</dbReference>
<dbReference type="HAMAP" id="MF_03107">
    <property type="entry name" value="3_ketoreductase"/>
    <property type="match status" value="1"/>
</dbReference>
<dbReference type="AlphaFoldDB" id="A0A1M8A0L6"/>
<evidence type="ECO:0000256" key="10">
    <source>
        <dbReference type="ARBA" id="ARBA00023136"/>
    </source>
</evidence>
<dbReference type="InterPro" id="IPR036291">
    <property type="entry name" value="NAD(P)-bd_dom_sf"/>
</dbReference>
<dbReference type="GO" id="GO:0030497">
    <property type="term" value="P:fatty acid elongation"/>
    <property type="evidence" value="ECO:0007669"/>
    <property type="project" value="UniProtKB-UniRule"/>
</dbReference>
<dbReference type="PANTHER" id="PTHR43086:SF2">
    <property type="entry name" value="HYDROXYSTEROID DEHYDROGENASE-LIKE PROTEIN 1"/>
    <property type="match status" value="1"/>
</dbReference>
<sequence>MVRWECVLGTVGLVVLVGLALYLAYLFLEIHVLPGRPLTTYGANAKLRGAGSWALVTGATDGIGREFAMQLAAKGFNIVSVSRTAEKLAVLGREIEQKYPGTKTCYYAMDFTRAGEAEYEGLAQLISHLDVAVLVNNVGVSHTMPVPFLEMDEAEMNAICEVNIMGTQRMTRLVAPRLVRRGRGLILNLGSFSGQWATPLLATYAGSKGFLIAFTQALGEELRRANVDVQLLNTFFVVSNMSKVRRPSLLVPSPSTYVSAVLSRLGRASGALGRAFTLTPVPAHAWVDWATAHLVPAWLLLSKAYDTNLSLRRRALRKAERAAKAQ</sequence>
<dbReference type="EC" id="1.1.1.330" evidence="12"/>
<feature type="binding site" evidence="12">
    <location>
        <position position="191"/>
    </location>
    <ligand>
        <name>substrate</name>
    </ligand>
</feature>
<comment type="similarity">
    <text evidence="12 13">Belongs to the short-chain dehydrogenases/reductases (SDR) family.</text>
</comment>
<evidence type="ECO:0000256" key="5">
    <source>
        <dbReference type="ARBA" id="ARBA00022832"/>
    </source>
</evidence>
<feature type="active site" description="Proton acceptor" evidence="12">
    <location>
        <position position="204"/>
    </location>
</feature>
<keyword evidence="6 12" id="KW-0521">NADP</keyword>
<feature type="transmembrane region" description="Helical" evidence="14">
    <location>
        <begin position="7"/>
        <end position="28"/>
    </location>
</feature>
<evidence type="ECO:0000256" key="3">
    <source>
        <dbReference type="ARBA" id="ARBA00022692"/>
    </source>
</evidence>
<dbReference type="CDD" id="cd05356">
    <property type="entry name" value="17beta-HSD1_like_SDR_c"/>
    <property type="match status" value="1"/>
</dbReference>
<dbReference type="PANTHER" id="PTHR43086">
    <property type="entry name" value="VERY-LONG-CHAIN 3-OXOOACYL-COA REDUCTASE"/>
    <property type="match status" value="1"/>
</dbReference>
<keyword evidence="2 12" id="KW-0444">Lipid biosynthesis</keyword>
<dbReference type="GO" id="GO:0141040">
    <property type="term" value="F:very-long-chain 3-oxoacyl-CoA reductase activity"/>
    <property type="evidence" value="ECO:0007669"/>
    <property type="project" value="UniProtKB-EC"/>
</dbReference>
<dbReference type="PRINTS" id="PR00081">
    <property type="entry name" value="GDHRDH"/>
</dbReference>
<evidence type="ECO:0000256" key="9">
    <source>
        <dbReference type="ARBA" id="ARBA00023098"/>
    </source>
</evidence>
<dbReference type="GO" id="GO:0045703">
    <property type="term" value="F:ketoreductase activity"/>
    <property type="evidence" value="ECO:0007669"/>
    <property type="project" value="UniProtKB-UniRule"/>
</dbReference>
<dbReference type="OrthoDB" id="5545019at2759"/>
<dbReference type="EMBL" id="LT671821">
    <property type="protein sequence ID" value="SHO75965.1"/>
    <property type="molecule type" value="Genomic_DNA"/>
</dbReference>
<evidence type="ECO:0000313" key="16">
    <source>
        <dbReference type="Proteomes" id="UP000186303"/>
    </source>
</evidence>
<evidence type="ECO:0000256" key="6">
    <source>
        <dbReference type="ARBA" id="ARBA00022857"/>
    </source>
</evidence>
<dbReference type="OMA" id="LVAPGMM"/>
<keyword evidence="5 12" id="KW-0276">Fatty acid metabolism</keyword>
<accession>A0A1M8A0L6</accession>
<dbReference type="Proteomes" id="UP000186303">
    <property type="component" value="Chromosome 1"/>
</dbReference>
<keyword evidence="11 12" id="KW-0275">Fatty acid biosynthesis</keyword>
<keyword evidence="4 12" id="KW-0256">Endoplasmic reticulum</keyword>
<dbReference type="Gene3D" id="3.40.50.720">
    <property type="entry name" value="NAD(P)-binding Rossmann-like Domain"/>
    <property type="match status" value="1"/>
</dbReference>
<gene>
    <name evidence="15" type="ORF">MSYG_0299</name>
</gene>
<keyword evidence="3 12" id="KW-0812">Transmembrane</keyword>
<dbReference type="InterPro" id="IPR002347">
    <property type="entry name" value="SDR_fam"/>
</dbReference>
<dbReference type="PROSITE" id="PS00061">
    <property type="entry name" value="ADH_SHORT"/>
    <property type="match status" value="1"/>
</dbReference>
<protein>
    <recommendedName>
        <fullName evidence="12">Very-long-chain 3-oxoacyl-CoA reductase</fullName>
        <ecNumber evidence="12">1.1.1.330</ecNumber>
    </recommendedName>
    <alternativeName>
        <fullName evidence="12">3-ketoacyl-CoA reductase</fullName>
        <shortName evidence="12">3-ketoreductase</shortName>
        <shortName evidence="12">KAR</shortName>
    </alternativeName>
    <alternativeName>
        <fullName evidence="12">Microsomal beta-keto-reductase</fullName>
    </alternativeName>
</protein>
<dbReference type="VEuPathDB" id="FungiDB:MSYG_0299"/>
<evidence type="ECO:0000256" key="14">
    <source>
        <dbReference type="SAM" id="Phobius"/>
    </source>
</evidence>
<dbReference type="GO" id="GO:0005789">
    <property type="term" value="C:endoplasmic reticulum membrane"/>
    <property type="evidence" value="ECO:0007669"/>
    <property type="project" value="UniProtKB-SubCell"/>
</dbReference>
<evidence type="ECO:0000256" key="1">
    <source>
        <dbReference type="ARBA" id="ARBA00005194"/>
    </source>
</evidence>
<proteinExistence type="inferred from homology"/>
<comment type="catalytic activity">
    <reaction evidence="12">
        <text>a very-long-chain (3R)-3-hydroxyacyl-CoA + NADP(+) = a very-long-chain 3-oxoacyl-CoA + NADPH + H(+)</text>
        <dbReference type="Rhea" id="RHEA:48680"/>
        <dbReference type="ChEBI" id="CHEBI:15378"/>
        <dbReference type="ChEBI" id="CHEBI:57783"/>
        <dbReference type="ChEBI" id="CHEBI:58349"/>
        <dbReference type="ChEBI" id="CHEBI:85440"/>
        <dbReference type="ChEBI" id="CHEBI:90725"/>
        <dbReference type="EC" id="1.1.1.330"/>
    </reaction>
</comment>
<keyword evidence="7 12" id="KW-1133">Transmembrane helix</keyword>
<evidence type="ECO:0000256" key="2">
    <source>
        <dbReference type="ARBA" id="ARBA00022516"/>
    </source>
</evidence>
<dbReference type="InterPro" id="IPR027533">
    <property type="entry name" value="3_ketoreductase_fungal"/>
</dbReference>
<keyword evidence="10 12" id="KW-0472">Membrane</keyword>
<evidence type="ECO:0000256" key="8">
    <source>
        <dbReference type="ARBA" id="ARBA00023002"/>
    </source>
</evidence>
<evidence type="ECO:0000256" key="7">
    <source>
        <dbReference type="ARBA" id="ARBA00022989"/>
    </source>
</evidence>
<comment type="function">
    <text evidence="12">Component of the microsomal membrane bound fatty acid elongation system, which produces the 26-carbon very long-chain fatty acids (VLCFA) from palmitate. Catalyzes the reduction of the 3-ketoacyl-CoA intermediate that is formed in each cycle of fatty acid elongation. VLCFAs serve as precursors for ceramide and sphingolipids.</text>
</comment>
<dbReference type="PIRSF" id="PIRSF000126">
    <property type="entry name" value="11-beta-HSD1"/>
    <property type="match status" value="1"/>
</dbReference>